<dbReference type="EMBL" id="JAHGAW010000011">
    <property type="protein sequence ID" value="MBT2188558.1"/>
    <property type="molecule type" value="Genomic_DNA"/>
</dbReference>
<reference evidence="4" key="1">
    <citation type="submission" date="2021-05" db="EMBL/GenBank/DDBJ databases">
        <title>Genome of Sphingobium sp. strain.</title>
        <authorList>
            <person name="Fan R."/>
        </authorList>
    </citation>
    <scope>NUCLEOTIDE SEQUENCE</scope>
    <source>
        <strain evidence="4">H33</strain>
    </source>
</reference>
<dbReference type="Pfam" id="PF00501">
    <property type="entry name" value="AMP-binding"/>
    <property type="match status" value="1"/>
</dbReference>
<dbReference type="InterPro" id="IPR050237">
    <property type="entry name" value="ATP-dep_AMP-bd_enzyme"/>
</dbReference>
<evidence type="ECO:0000256" key="1">
    <source>
        <dbReference type="SAM" id="Phobius"/>
    </source>
</evidence>
<dbReference type="Pfam" id="PF13193">
    <property type="entry name" value="AMP-binding_C"/>
    <property type="match status" value="1"/>
</dbReference>
<comment type="caution">
    <text evidence="4">The sequence shown here is derived from an EMBL/GenBank/DDBJ whole genome shotgun (WGS) entry which is preliminary data.</text>
</comment>
<evidence type="ECO:0000259" key="3">
    <source>
        <dbReference type="Pfam" id="PF13193"/>
    </source>
</evidence>
<dbReference type="GO" id="GO:0016878">
    <property type="term" value="F:acid-thiol ligase activity"/>
    <property type="evidence" value="ECO:0007669"/>
    <property type="project" value="UniProtKB-ARBA"/>
</dbReference>
<evidence type="ECO:0000313" key="5">
    <source>
        <dbReference type="Proteomes" id="UP001138757"/>
    </source>
</evidence>
<sequence>MVITAPDGPLPVGQVTARGALYPGFVAAPPDLPRFFAHFCAEHGERTCLVDGAERLSFAQVHALARRLAAGLIAHHGVTPGEPVGLAGRNGAGWIVAYMGIVMAGGVATLINAFWTGPEMAAAVRDVGCRLVLADRFRHDALVARGEESGARPILLDLDIPVAEALAPLCADPADITFPAPGPDAPATILFTSGSTGQSKGALSDHRAKVQAVLNFACNGLCVATLLAQRGTPADPAPATLLNLPLFHVTGEVVVMLQSFVLGRKMVVMRRWDVPEALRLIEAERVTYVTGVPLMGLELATHGEREGFDLSSLSDLAAGGAPRPAEHVERIRASLPNIWPSFGFGLTETNAVGTGIVRETCLAYPHSPGRATAPLVDLAIFGEDHAVLDTGEVGEVGIRALANISGYWKRAADNAALFTPSGHVLTGDLGNLDADGYLTIVGRSKDIIIRGGENIACPEVEAALYAIADVRECAVFGIPDARLGEVSVAVVHLDAASGLDERMIGEALNGRLAAYKRPSRILLHDAPLPRLGSEKIDKRALRETYLAG</sequence>
<dbReference type="Gene3D" id="3.40.50.12780">
    <property type="entry name" value="N-terminal domain of ligase-like"/>
    <property type="match status" value="1"/>
</dbReference>
<protein>
    <submittedName>
        <fullName evidence="4">Acyl--CoA ligase</fullName>
    </submittedName>
</protein>
<accession>A0A9X1DEP7</accession>
<keyword evidence="4" id="KW-0436">Ligase</keyword>
<evidence type="ECO:0000313" key="4">
    <source>
        <dbReference type="EMBL" id="MBT2188558.1"/>
    </source>
</evidence>
<gene>
    <name evidence="4" type="ORF">KK488_16505</name>
</gene>
<dbReference type="Gene3D" id="3.30.300.30">
    <property type="match status" value="1"/>
</dbReference>
<proteinExistence type="predicted"/>
<keyword evidence="5" id="KW-1185">Reference proteome</keyword>
<dbReference type="PROSITE" id="PS00455">
    <property type="entry name" value="AMP_BINDING"/>
    <property type="match status" value="1"/>
</dbReference>
<dbReference type="SUPFAM" id="SSF56801">
    <property type="entry name" value="Acetyl-CoA synthetase-like"/>
    <property type="match status" value="1"/>
</dbReference>
<dbReference type="PANTHER" id="PTHR43767:SF1">
    <property type="entry name" value="NONRIBOSOMAL PEPTIDE SYNTHASE PES1 (EUROFUNG)-RELATED"/>
    <property type="match status" value="1"/>
</dbReference>
<organism evidence="4 5">
    <name type="scientific">Sphingobium nicotianae</name>
    <dbReference type="NCBI Taxonomy" id="2782607"/>
    <lineage>
        <taxon>Bacteria</taxon>
        <taxon>Pseudomonadati</taxon>
        <taxon>Pseudomonadota</taxon>
        <taxon>Alphaproteobacteria</taxon>
        <taxon>Sphingomonadales</taxon>
        <taxon>Sphingomonadaceae</taxon>
        <taxon>Sphingobium</taxon>
    </lineage>
</organism>
<dbReference type="InterPro" id="IPR000873">
    <property type="entry name" value="AMP-dep_synth/lig_dom"/>
</dbReference>
<name>A0A9X1DEP7_9SPHN</name>
<feature type="domain" description="AMP-binding enzyme C-terminal" evidence="3">
    <location>
        <begin position="459"/>
        <end position="535"/>
    </location>
</feature>
<feature type="domain" description="AMP-dependent synthetase/ligase" evidence="2">
    <location>
        <begin position="36"/>
        <end position="408"/>
    </location>
</feature>
<dbReference type="InterPro" id="IPR025110">
    <property type="entry name" value="AMP-bd_C"/>
</dbReference>
<dbReference type="Proteomes" id="UP001138757">
    <property type="component" value="Unassembled WGS sequence"/>
</dbReference>
<keyword evidence="1" id="KW-0812">Transmembrane</keyword>
<evidence type="ECO:0000259" key="2">
    <source>
        <dbReference type="Pfam" id="PF00501"/>
    </source>
</evidence>
<dbReference type="InterPro" id="IPR042099">
    <property type="entry name" value="ANL_N_sf"/>
</dbReference>
<dbReference type="InterPro" id="IPR020845">
    <property type="entry name" value="AMP-binding_CS"/>
</dbReference>
<keyword evidence="1" id="KW-0472">Membrane</keyword>
<feature type="transmembrane region" description="Helical" evidence="1">
    <location>
        <begin position="92"/>
        <end position="115"/>
    </location>
</feature>
<dbReference type="AlphaFoldDB" id="A0A9X1DEP7"/>
<dbReference type="PANTHER" id="PTHR43767">
    <property type="entry name" value="LONG-CHAIN-FATTY-ACID--COA LIGASE"/>
    <property type="match status" value="1"/>
</dbReference>
<keyword evidence="1" id="KW-1133">Transmembrane helix</keyword>
<dbReference type="InterPro" id="IPR045851">
    <property type="entry name" value="AMP-bd_C_sf"/>
</dbReference>